<evidence type="ECO:0000256" key="4">
    <source>
        <dbReference type="ARBA" id="ARBA00022989"/>
    </source>
</evidence>
<keyword evidence="5" id="KW-0406">Ion transport</keyword>
<dbReference type="Proteomes" id="UP000654075">
    <property type="component" value="Unassembled WGS sequence"/>
</dbReference>
<evidence type="ECO:0000256" key="5">
    <source>
        <dbReference type="ARBA" id="ARBA00023065"/>
    </source>
</evidence>
<dbReference type="AlphaFoldDB" id="A0A813GVS8"/>
<feature type="transmembrane region" description="Helical" evidence="8">
    <location>
        <begin position="116"/>
        <end position="136"/>
    </location>
</feature>
<comment type="subcellular location">
    <subcellularLocation>
        <location evidence="1">Membrane</location>
        <topology evidence="1">Multi-pass membrane protein</topology>
    </subcellularLocation>
</comment>
<dbReference type="InterPro" id="IPR001807">
    <property type="entry name" value="ClC"/>
</dbReference>
<dbReference type="PANTHER" id="PTHR45711:SF6">
    <property type="entry name" value="CHLORIDE CHANNEL PROTEIN"/>
    <property type="match status" value="1"/>
</dbReference>
<feature type="transmembrane region" description="Helical" evidence="8">
    <location>
        <begin position="323"/>
        <end position="345"/>
    </location>
</feature>
<gene>
    <name evidence="9" type="ORF">PGLA1383_LOCUS44800</name>
</gene>
<dbReference type="EMBL" id="CAJNNV010029349">
    <property type="protein sequence ID" value="CAE8628122.1"/>
    <property type="molecule type" value="Genomic_DNA"/>
</dbReference>
<comment type="caution">
    <text evidence="9">The sequence shown here is derived from an EMBL/GenBank/DDBJ whole genome shotgun (WGS) entry which is preliminary data.</text>
</comment>
<dbReference type="OrthoDB" id="424666at2759"/>
<dbReference type="Gene3D" id="1.10.3080.10">
    <property type="entry name" value="Clc chloride channel"/>
    <property type="match status" value="1"/>
</dbReference>
<dbReference type="InterPro" id="IPR014743">
    <property type="entry name" value="Cl-channel_core"/>
</dbReference>
<dbReference type="SUPFAM" id="SSF81340">
    <property type="entry name" value="Clc chloride channel"/>
    <property type="match status" value="1"/>
</dbReference>
<keyword evidence="6 8" id="KW-0472">Membrane</keyword>
<feature type="transmembrane region" description="Helical" evidence="8">
    <location>
        <begin position="282"/>
        <end position="303"/>
    </location>
</feature>
<dbReference type="PANTHER" id="PTHR45711">
    <property type="entry name" value="CHLORIDE CHANNEL PROTEIN"/>
    <property type="match status" value="1"/>
</dbReference>
<evidence type="ECO:0000256" key="1">
    <source>
        <dbReference type="ARBA" id="ARBA00004141"/>
    </source>
</evidence>
<evidence type="ECO:0000313" key="9">
    <source>
        <dbReference type="EMBL" id="CAE8628122.1"/>
    </source>
</evidence>
<keyword evidence="2" id="KW-0813">Transport</keyword>
<evidence type="ECO:0000256" key="3">
    <source>
        <dbReference type="ARBA" id="ARBA00022692"/>
    </source>
</evidence>
<accession>A0A813GVS8</accession>
<evidence type="ECO:0000313" key="10">
    <source>
        <dbReference type="Proteomes" id="UP000654075"/>
    </source>
</evidence>
<dbReference type="GO" id="GO:0005247">
    <property type="term" value="F:voltage-gated chloride channel activity"/>
    <property type="evidence" value="ECO:0007669"/>
    <property type="project" value="TreeGrafter"/>
</dbReference>
<sequence>PLIYIGVCWAYVLRTNGGVLGALAGAVPLYELVCVGAAAGVSTAFGAPVGGVLFAVEELGSVRSLSQSALLLAFTGSFTASFMLKSWNLYGVNRLTFFALSTPTNSPAKEWGSADIFIFLILGIIGGLVGSLFIRFNLCVSKRRKKHVEKGQLWFLPARFQEWLIPFMPRCLLRSTSAGVQGTQEAAQGLLPPVLHVIEAMSVALVTSLMNYPFTRILSQPMVKVINGLFETCPNSLGSSLGLCDASTGSESHGFATSRELEASLLLAAAVRLLQTALTFGALIPSGLFIPSLYVGAAVGRTVGLRMLDMSLTATDQYLKSAVHPGVFAMVGAIAMLSGFARLLACQFWPLRTVSLVVIMLELTGELNYAVPFMCAVLAAKLVGDAFTVSIYDGHGALLGFANIEDPEEVRFSAQLSDVAVPLTDADIVDVSKPIRADSLIAASEVPQTSELQAPRTRPDVLVLVAGHGQKHVKVCGVVEKAKLLERLQRDRELASDSEVCRFVPNQSAESATDDSEIDLSDLVQTDIRRMLSSAPLLTAVCAFREYPDLHYCVCRCEVASSSSFTFSRCHPRIEVCLV</sequence>
<organism evidence="9 10">
    <name type="scientific">Polarella glacialis</name>
    <name type="common">Dinoflagellate</name>
    <dbReference type="NCBI Taxonomy" id="89957"/>
    <lineage>
        <taxon>Eukaryota</taxon>
        <taxon>Sar</taxon>
        <taxon>Alveolata</taxon>
        <taxon>Dinophyceae</taxon>
        <taxon>Suessiales</taxon>
        <taxon>Suessiaceae</taxon>
        <taxon>Polarella</taxon>
    </lineage>
</organism>
<keyword evidence="10" id="KW-1185">Reference proteome</keyword>
<evidence type="ECO:0000256" key="7">
    <source>
        <dbReference type="ARBA" id="ARBA00023214"/>
    </source>
</evidence>
<keyword evidence="7" id="KW-0868">Chloride</keyword>
<reference evidence="9" key="1">
    <citation type="submission" date="2021-02" db="EMBL/GenBank/DDBJ databases">
        <authorList>
            <person name="Dougan E. K."/>
            <person name="Rhodes N."/>
            <person name="Thang M."/>
            <person name="Chan C."/>
        </authorList>
    </citation>
    <scope>NUCLEOTIDE SEQUENCE</scope>
</reference>
<name>A0A813GVS8_POLGL</name>
<proteinExistence type="predicted"/>
<dbReference type="PRINTS" id="PR00762">
    <property type="entry name" value="CLCHANNEL"/>
</dbReference>
<feature type="transmembrane region" description="Helical" evidence="8">
    <location>
        <begin position="68"/>
        <end position="87"/>
    </location>
</feature>
<evidence type="ECO:0000256" key="8">
    <source>
        <dbReference type="SAM" id="Phobius"/>
    </source>
</evidence>
<evidence type="ECO:0008006" key="11">
    <source>
        <dbReference type="Google" id="ProtNLM"/>
    </source>
</evidence>
<dbReference type="Pfam" id="PF00654">
    <property type="entry name" value="Voltage_CLC"/>
    <property type="match status" value="1"/>
</dbReference>
<protein>
    <recommendedName>
        <fullName evidence="11">Chloride channel protein</fullName>
    </recommendedName>
</protein>
<feature type="non-terminal residue" evidence="9">
    <location>
        <position position="579"/>
    </location>
</feature>
<dbReference type="GO" id="GO:0005886">
    <property type="term" value="C:plasma membrane"/>
    <property type="evidence" value="ECO:0007669"/>
    <property type="project" value="TreeGrafter"/>
</dbReference>
<evidence type="ECO:0000256" key="2">
    <source>
        <dbReference type="ARBA" id="ARBA00022448"/>
    </source>
</evidence>
<keyword evidence="3 8" id="KW-0812">Transmembrane</keyword>
<keyword evidence="4 8" id="KW-1133">Transmembrane helix</keyword>
<evidence type="ECO:0000256" key="6">
    <source>
        <dbReference type="ARBA" id="ARBA00023136"/>
    </source>
</evidence>
<feature type="transmembrane region" description="Helical" evidence="8">
    <location>
        <begin position="29"/>
        <end position="56"/>
    </location>
</feature>